<dbReference type="GO" id="GO:0016020">
    <property type="term" value="C:membrane"/>
    <property type="evidence" value="ECO:0007669"/>
    <property type="project" value="InterPro"/>
</dbReference>
<dbReference type="PANTHER" id="PTHR30540:SF83">
    <property type="entry name" value="K+ POTASSIUM TRANSPORTER"/>
    <property type="match status" value="1"/>
</dbReference>
<feature type="domain" description="K+ potassium transporter C-terminal" evidence="1">
    <location>
        <begin position="101"/>
        <end position="279"/>
    </location>
</feature>
<protein>
    <recommendedName>
        <fullName evidence="1">K+ potassium transporter C-terminal domain-containing protein</fullName>
    </recommendedName>
</protein>
<evidence type="ECO:0000313" key="3">
    <source>
        <dbReference type="Proteomes" id="UP001385951"/>
    </source>
</evidence>
<evidence type="ECO:0000259" key="1">
    <source>
        <dbReference type="Pfam" id="PF22776"/>
    </source>
</evidence>
<organism evidence="2 3">
    <name type="scientific">Cerrena zonata</name>
    <dbReference type="NCBI Taxonomy" id="2478898"/>
    <lineage>
        <taxon>Eukaryota</taxon>
        <taxon>Fungi</taxon>
        <taxon>Dikarya</taxon>
        <taxon>Basidiomycota</taxon>
        <taxon>Agaricomycotina</taxon>
        <taxon>Agaricomycetes</taxon>
        <taxon>Polyporales</taxon>
        <taxon>Cerrenaceae</taxon>
        <taxon>Cerrena</taxon>
    </lineage>
</organism>
<dbReference type="PANTHER" id="PTHR30540">
    <property type="entry name" value="OSMOTIC STRESS POTASSIUM TRANSPORTER"/>
    <property type="match status" value="1"/>
</dbReference>
<dbReference type="Pfam" id="PF22776">
    <property type="entry name" value="K_trans_C"/>
    <property type="match status" value="1"/>
</dbReference>
<dbReference type="InterPro" id="IPR053952">
    <property type="entry name" value="K_trans_C"/>
</dbReference>
<evidence type="ECO:0000313" key="2">
    <source>
        <dbReference type="EMBL" id="KAK7676631.1"/>
    </source>
</evidence>
<name>A0AAW0F980_9APHY</name>
<dbReference type="EMBL" id="JASBNA010000109">
    <property type="protein sequence ID" value="KAK7676631.1"/>
    <property type="molecule type" value="Genomic_DNA"/>
</dbReference>
<sequence>MAFMTFWTWGRELEDDFDHHNRRNLRDIIIKRDIQHPGQPASSFQYSIGPTPLPKSSMASQDGEQKMDEMYYVVDRRASLDEEKGALRPEDMKLKALARIPTCAVFHKLTPGQGVPHSFVGFFRQWPALPRVVIFLSTTKLPVARVPPEERYSVTKVRTLQGFYGVSYYVGFRDEFDVKIVDIIDIICNIEERLHSESEESAPIIRDIKLAAESSTHIVPHYVVSSRRTKTGRFSTAANFIRKMLIEEGYRRISTMFPETANWVNSADEIIHVGINASI</sequence>
<accession>A0AAW0F980</accession>
<comment type="caution">
    <text evidence="2">The sequence shown here is derived from an EMBL/GenBank/DDBJ whole genome shotgun (WGS) entry which is preliminary data.</text>
</comment>
<dbReference type="InterPro" id="IPR003855">
    <property type="entry name" value="K+_transporter"/>
</dbReference>
<dbReference type="Proteomes" id="UP001385951">
    <property type="component" value="Unassembled WGS sequence"/>
</dbReference>
<dbReference type="AlphaFoldDB" id="A0AAW0F980"/>
<dbReference type="GO" id="GO:0015079">
    <property type="term" value="F:potassium ion transmembrane transporter activity"/>
    <property type="evidence" value="ECO:0007669"/>
    <property type="project" value="InterPro"/>
</dbReference>
<gene>
    <name evidence="2" type="ORF">QCA50_020374</name>
</gene>
<proteinExistence type="predicted"/>
<reference evidence="2 3" key="1">
    <citation type="submission" date="2022-09" db="EMBL/GenBank/DDBJ databases">
        <authorList>
            <person name="Palmer J.M."/>
        </authorList>
    </citation>
    <scope>NUCLEOTIDE SEQUENCE [LARGE SCALE GENOMIC DNA]</scope>
    <source>
        <strain evidence="2 3">DSM 7382</strain>
    </source>
</reference>
<keyword evidence="3" id="KW-1185">Reference proteome</keyword>